<accession>A0A4Q0TA43</accession>
<dbReference type="Gene3D" id="1.20.1640.10">
    <property type="entry name" value="Multidrug efflux transporter AcrB transmembrane domain"/>
    <property type="match status" value="2"/>
</dbReference>
<keyword evidence="11" id="KW-1185">Reference proteome</keyword>
<organism evidence="10 11">
    <name type="scientific">Granulicella sibirica</name>
    <dbReference type="NCBI Taxonomy" id="2479048"/>
    <lineage>
        <taxon>Bacteria</taxon>
        <taxon>Pseudomonadati</taxon>
        <taxon>Acidobacteriota</taxon>
        <taxon>Terriglobia</taxon>
        <taxon>Terriglobales</taxon>
        <taxon>Acidobacteriaceae</taxon>
        <taxon>Granulicella</taxon>
    </lineage>
</organism>
<keyword evidence="6 9" id="KW-0812">Transmembrane</keyword>
<evidence type="ECO:0000256" key="7">
    <source>
        <dbReference type="ARBA" id="ARBA00022989"/>
    </source>
</evidence>
<evidence type="ECO:0000256" key="5">
    <source>
        <dbReference type="ARBA" id="ARBA00022519"/>
    </source>
</evidence>
<comment type="caution">
    <text evidence="10">The sequence shown here is derived from an EMBL/GenBank/DDBJ whole genome shotgun (WGS) entry which is preliminary data.</text>
</comment>
<protein>
    <submittedName>
        <fullName evidence="10">RND efflux system, inner membrane transporter CmeB</fullName>
    </submittedName>
</protein>
<sequence length="1061" mass="113482">MVDFFIRRPIFATVFALLIVLAGAVSIPTIPISLYPELAPPQVVVTCNYVGANSAIVESAVTIPLEQQINGVEGMRYINSTSSNDGTSSITITFRTGYDLSIAAVDVQNRVAAAQGRLPAAVNNTGITITKANSNFVLTAGFVSPDHSLSQAFISNYLDVYVKDSLKRVPGVGDVLIFGERKYAMRIWLNPALLAARQLTALDVTNALAEQNVEVAAGQLGLPPSDPNQSYQMAVRVVGRLSDPREFENIILKNATTTTNGSGLVLLKDVGRAEIGAEDYSTSLRFSGNEAVGLGIQQLSNANALDVDKQCRAVLAELKKSFPPGLEGIIAVDTTTVVSDSIKEVEVTIGEAIGIVILVIFLFLQDWRATIIPAVTIPVSLIGTFAFIKLFGFSINSLTLFGITLATGLVVDDAIVVIENVQRHLEDHLTPEPGVPVSAAIHDPHEATSVAMAEVTSAVIATSLVLISVFVPVSFFPGTTGILYKQFSLTIAFSIAISAVNALTLSPALSAILLRPEIRHGGLLGLIDKGIKRVIAWYAIAVTWVVKVRYAVLLLFFAGLAATAWIYNHVPTAFVPAEDQSYFLLIIQTPPGASLSYSSEFADRVSIEVRNNEDVFGTFSIIGFSLSGGSSPNSGIIFAPLKPIDERTKKGPGHSAHDVVTSISPRLFAIPGGIAFAAEPPAIQGIGSVGGFQFMLQDAGRNTFADIDRVAHTMVGEARMPGAGVANLNTTFTANDPQLYVTIDRQKAKAIGVPLSQITAAMSTFMGSTYVNDFDFNNRAYRVYVQADLPFRRTAQDLRQFYVRSDTNQMIPLDNLVVAKETSGPQVIFHYNLFRSAEIDGSPAEGLSSGQGLENMQRLFDKNKLQGMTFSWTGLALEEIESAGKATIIFGLGLLVVYLTLSAQYESFALPFIILLAVPTAILGALSLIAARGLVDDVYVQIGLVMLIGLSAKNSILIVEFAEQQLAEGKSIIDAAITAAELRLRPILMTSFAFILGVLPLYFASGAGANGRHSVGTAVVGGMLLSTVLNLFFIPVLYVILKTLLSTFSRRESVSATPKTT</sequence>
<dbReference type="GO" id="GO:0042910">
    <property type="term" value="F:xenobiotic transmembrane transporter activity"/>
    <property type="evidence" value="ECO:0007669"/>
    <property type="project" value="TreeGrafter"/>
</dbReference>
<dbReference type="SUPFAM" id="SSF82693">
    <property type="entry name" value="Multidrug efflux transporter AcrB pore domain, PN1, PN2, PC1 and PC2 subdomains"/>
    <property type="match status" value="4"/>
</dbReference>
<feature type="transmembrane region" description="Helical" evidence="9">
    <location>
        <begin position="938"/>
        <end position="961"/>
    </location>
</feature>
<dbReference type="GO" id="GO:0009636">
    <property type="term" value="P:response to toxic substance"/>
    <property type="evidence" value="ECO:0007669"/>
    <property type="project" value="UniProtKB-ARBA"/>
</dbReference>
<keyword evidence="8 9" id="KW-0472">Membrane</keyword>
<dbReference type="SUPFAM" id="SSF82866">
    <property type="entry name" value="Multidrug efflux transporter AcrB transmembrane domain"/>
    <property type="match status" value="2"/>
</dbReference>
<evidence type="ECO:0000313" key="10">
    <source>
        <dbReference type="EMBL" id="RXH58869.1"/>
    </source>
</evidence>
<dbReference type="InterPro" id="IPR027463">
    <property type="entry name" value="AcrB_DN_DC_subdom"/>
</dbReference>
<evidence type="ECO:0000313" key="11">
    <source>
        <dbReference type="Proteomes" id="UP000289437"/>
    </source>
</evidence>
<dbReference type="Proteomes" id="UP000289437">
    <property type="component" value="Unassembled WGS sequence"/>
</dbReference>
<keyword evidence="3" id="KW-0813">Transport</keyword>
<comment type="similarity">
    <text evidence="2">Belongs to the resistance-nodulation-cell division (RND) (TC 2.A.6) family.</text>
</comment>
<keyword evidence="5" id="KW-0997">Cell inner membrane</keyword>
<feature type="transmembrane region" description="Helical" evidence="9">
    <location>
        <begin position="1015"/>
        <end position="1041"/>
    </location>
</feature>
<reference evidence="11" key="2">
    <citation type="submission" date="2019-02" db="EMBL/GenBank/DDBJ databases">
        <title>Granulicella sibirica sp. nov., a psychrotolerant acidobacterium isolated from an organic soil layer in forested tundra, West Siberia.</title>
        <authorList>
            <person name="Oshkin I.Y."/>
            <person name="Kulichevskaya I.S."/>
            <person name="Rijpstra W.I.C."/>
            <person name="Sinninghe Damste J.S."/>
            <person name="Rakitin A.L."/>
            <person name="Ravin N.V."/>
            <person name="Dedysh S.N."/>
        </authorList>
    </citation>
    <scope>NUCLEOTIDE SEQUENCE [LARGE SCALE GENOMIC DNA]</scope>
    <source>
        <strain evidence="11">AF10</strain>
    </source>
</reference>
<evidence type="ECO:0000256" key="1">
    <source>
        <dbReference type="ARBA" id="ARBA00004429"/>
    </source>
</evidence>
<dbReference type="OrthoDB" id="8270at2"/>
<keyword evidence="4" id="KW-1003">Cell membrane</keyword>
<dbReference type="GO" id="GO:0015562">
    <property type="term" value="F:efflux transmembrane transporter activity"/>
    <property type="evidence" value="ECO:0007669"/>
    <property type="project" value="InterPro"/>
</dbReference>
<evidence type="ECO:0000256" key="9">
    <source>
        <dbReference type="SAM" id="Phobius"/>
    </source>
</evidence>
<feature type="transmembrane region" description="Helical" evidence="9">
    <location>
        <begin position="455"/>
        <end position="475"/>
    </location>
</feature>
<gene>
    <name evidence="10" type="ORF">GRAN_2179</name>
</gene>
<feature type="transmembrane region" description="Helical" evidence="9">
    <location>
        <begin position="908"/>
        <end position="932"/>
    </location>
</feature>
<keyword evidence="7 9" id="KW-1133">Transmembrane helix</keyword>
<evidence type="ECO:0000256" key="2">
    <source>
        <dbReference type="ARBA" id="ARBA00010942"/>
    </source>
</evidence>
<dbReference type="NCBIfam" id="TIGR00915">
    <property type="entry name" value="2A0602"/>
    <property type="match status" value="1"/>
</dbReference>
<feature type="transmembrane region" description="Helical" evidence="9">
    <location>
        <begin position="883"/>
        <end position="901"/>
    </location>
</feature>
<dbReference type="FunFam" id="3.30.70.1430:FF:000001">
    <property type="entry name" value="Efflux pump membrane transporter"/>
    <property type="match status" value="1"/>
</dbReference>
<feature type="transmembrane region" description="Helical" evidence="9">
    <location>
        <begin position="535"/>
        <end position="567"/>
    </location>
</feature>
<evidence type="ECO:0000256" key="4">
    <source>
        <dbReference type="ARBA" id="ARBA00022475"/>
    </source>
</evidence>
<dbReference type="SUPFAM" id="SSF82714">
    <property type="entry name" value="Multidrug efflux transporter AcrB TolC docking domain, DN and DC subdomains"/>
    <property type="match status" value="2"/>
</dbReference>
<proteinExistence type="inferred from homology"/>
<evidence type="ECO:0000256" key="6">
    <source>
        <dbReference type="ARBA" id="ARBA00022692"/>
    </source>
</evidence>
<feature type="transmembrane region" description="Helical" evidence="9">
    <location>
        <begin position="487"/>
        <end position="514"/>
    </location>
</feature>
<dbReference type="AlphaFoldDB" id="A0A4Q0TA43"/>
<dbReference type="GO" id="GO:0005886">
    <property type="term" value="C:plasma membrane"/>
    <property type="evidence" value="ECO:0007669"/>
    <property type="project" value="UniProtKB-SubCell"/>
</dbReference>
<feature type="transmembrane region" description="Helical" evidence="9">
    <location>
        <begin position="371"/>
        <end position="392"/>
    </location>
</feature>
<feature type="transmembrane region" description="Helical" evidence="9">
    <location>
        <begin position="398"/>
        <end position="418"/>
    </location>
</feature>
<dbReference type="EMBL" id="RDSM01000001">
    <property type="protein sequence ID" value="RXH58869.1"/>
    <property type="molecule type" value="Genomic_DNA"/>
</dbReference>
<feature type="transmembrane region" description="Helical" evidence="9">
    <location>
        <begin position="347"/>
        <end position="364"/>
    </location>
</feature>
<dbReference type="PANTHER" id="PTHR32063:SF11">
    <property type="entry name" value="CATION OR DRUG EFFLUX SYSTEM PROTEIN"/>
    <property type="match status" value="1"/>
</dbReference>
<feature type="transmembrane region" description="Helical" evidence="9">
    <location>
        <begin position="982"/>
        <end position="1003"/>
    </location>
</feature>
<dbReference type="Gene3D" id="3.30.70.1320">
    <property type="entry name" value="Multidrug efflux transporter AcrB pore domain like"/>
    <property type="match status" value="1"/>
</dbReference>
<dbReference type="InterPro" id="IPR004764">
    <property type="entry name" value="MdtF-like"/>
</dbReference>
<dbReference type="FunFam" id="1.20.1640.10:FF:000001">
    <property type="entry name" value="Efflux pump membrane transporter"/>
    <property type="match status" value="1"/>
</dbReference>
<dbReference type="Gene3D" id="3.30.2090.10">
    <property type="entry name" value="Multidrug efflux transporter AcrB TolC docking domain, DN and DC subdomains"/>
    <property type="match status" value="2"/>
</dbReference>
<evidence type="ECO:0000256" key="8">
    <source>
        <dbReference type="ARBA" id="ARBA00023136"/>
    </source>
</evidence>
<evidence type="ECO:0000256" key="3">
    <source>
        <dbReference type="ARBA" id="ARBA00022448"/>
    </source>
</evidence>
<dbReference type="InterPro" id="IPR001036">
    <property type="entry name" value="Acrflvin-R"/>
</dbReference>
<dbReference type="PRINTS" id="PR00702">
    <property type="entry name" value="ACRIFLAVINRP"/>
</dbReference>
<dbReference type="Pfam" id="PF00873">
    <property type="entry name" value="ACR_tran"/>
    <property type="match status" value="1"/>
</dbReference>
<comment type="subcellular location">
    <subcellularLocation>
        <location evidence="1">Cell inner membrane</location>
        <topology evidence="1">Multi-pass membrane protein</topology>
    </subcellularLocation>
</comment>
<dbReference type="Gene3D" id="3.30.70.1430">
    <property type="entry name" value="Multidrug efflux transporter AcrB pore domain"/>
    <property type="match status" value="2"/>
</dbReference>
<name>A0A4Q0TA43_9BACT</name>
<dbReference type="PANTHER" id="PTHR32063">
    <property type="match status" value="1"/>
</dbReference>
<dbReference type="RefSeq" id="WP_128912787.1">
    <property type="nucleotide sequence ID" value="NZ_RDSM01000001.1"/>
</dbReference>
<dbReference type="Gene3D" id="3.30.70.1440">
    <property type="entry name" value="Multidrug efflux transporter AcrB pore domain"/>
    <property type="match status" value="1"/>
</dbReference>
<reference evidence="10 11" key="1">
    <citation type="submission" date="2018-11" db="EMBL/GenBank/DDBJ databases">
        <authorList>
            <person name="Mardanov A.V."/>
            <person name="Ravin N.V."/>
            <person name="Dedysh S.N."/>
        </authorList>
    </citation>
    <scope>NUCLEOTIDE SEQUENCE [LARGE SCALE GENOMIC DNA]</scope>
    <source>
        <strain evidence="10 11">AF10</strain>
    </source>
</reference>